<dbReference type="InterPro" id="IPR009057">
    <property type="entry name" value="Homeodomain-like_sf"/>
</dbReference>
<name>A0A7K1KUJ9_9ACTN</name>
<protein>
    <submittedName>
        <fullName evidence="7">TetR family transcriptional regulator</fullName>
    </submittedName>
</protein>
<dbReference type="AlphaFoldDB" id="A0A7K1KUJ9"/>
<evidence type="ECO:0000256" key="1">
    <source>
        <dbReference type="ARBA" id="ARBA00023015"/>
    </source>
</evidence>
<feature type="region of interest" description="Disordered" evidence="5">
    <location>
        <begin position="191"/>
        <end position="216"/>
    </location>
</feature>
<keyword evidence="1" id="KW-0805">Transcription regulation</keyword>
<keyword evidence="2 4" id="KW-0238">DNA-binding</keyword>
<dbReference type="EMBL" id="WOFH01000002">
    <property type="protein sequence ID" value="MUN35864.1"/>
    <property type="molecule type" value="Genomic_DNA"/>
</dbReference>
<accession>A0A7K1KUJ9</accession>
<dbReference type="PRINTS" id="PR00455">
    <property type="entry name" value="HTHTETR"/>
</dbReference>
<dbReference type="InterPro" id="IPR036271">
    <property type="entry name" value="Tet_transcr_reg_TetR-rel_C_sf"/>
</dbReference>
<feature type="domain" description="HTH tetR-type" evidence="6">
    <location>
        <begin position="13"/>
        <end position="72"/>
    </location>
</feature>
<reference evidence="7 8" key="1">
    <citation type="submission" date="2019-11" db="EMBL/GenBank/DDBJ databases">
        <authorList>
            <person name="Cao P."/>
        </authorList>
    </citation>
    <scope>NUCLEOTIDE SEQUENCE [LARGE SCALE GENOMIC DNA]</scope>
    <source>
        <strain evidence="7 8">NEAU-AAG5</strain>
    </source>
</reference>
<comment type="caution">
    <text evidence="7">The sequence shown here is derived from an EMBL/GenBank/DDBJ whole genome shotgun (WGS) entry which is preliminary data.</text>
</comment>
<dbReference type="SUPFAM" id="SSF46689">
    <property type="entry name" value="Homeodomain-like"/>
    <property type="match status" value="1"/>
</dbReference>
<dbReference type="PANTHER" id="PTHR30055:SF234">
    <property type="entry name" value="HTH-TYPE TRANSCRIPTIONAL REGULATOR BETI"/>
    <property type="match status" value="1"/>
</dbReference>
<feature type="DNA-binding region" description="H-T-H motif" evidence="4">
    <location>
        <begin position="35"/>
        <end position="54"/>
    </location>
</feature>
<dbReference type="Pfam" id="PF00440">
    <property type="entry name" value="TetR_N"/>
    <property type="match status" value="1"/>
</dbReference>
<dbReference type="InterPro" id="IPR050109">
    <property type="entry name" value="HTH-type_TetR-like_transc_reg"/>
</dbReference>
<dbReference type="SUPFAM" id="SSF48498">
    <property type="entry name" value="Tetracyclin repressor-like, C-terminal domain"/>
    <property type="match status" value="1"/>
</dbReference>
<dbReference type="Pfam" id="PF21597">
    <property type="entry name" value="TetR_C_43"/>
    <property type="match status" value="1"/>
</dbReference>
<evidence type="ECO:0000313" key="7">
    <source>
        <dbReference type="EMBL" id="MUN35864.1"/>
    </source>
</evidence>
<dbReference type="RefSeq" id="WP_156214866.1">
    <property type="nucleotide sequence ID" value="NZ_JAICDF010000004.1"/>
</dbReference>
<keyword evidence="3" id="KW-0804">Transcription</keyword>
<evidence type="ECO:0000256" key="2">
    <source>
        <dbReference type="ARBA" id="ARBA00023125"/>
    </source>
</evidence>
<dbReference type="Gene3D" id="1.10.357.10">
    <property type="entry name" value="Tetracycline Repressor, domain 2"/>
    <property type="match status" value="1"/>
</dbReference>
<evidence type="ECO:0000256" key="5">
    <source>
        <dbReference type="SAM" id="MobiDB-lite"/>
    </source>
</evidence>
<dbReference type="PROSITE" id="PS50977">
    <property type="entry name" value="HTH_TETR_2"/>
    <property type="match status" value="1"/>
</dbReference>
<keyword evidence="8" id="KW-1185">Reference proteome</keyword>
<dbReference type="Proteomes" id="UP000432015">
    <property type="component" value="Unassembled WGS sequence"/>
</dbReference>
<sequence>MARTSRAPRADAARNRDKLLAAAAKVFGERGLDAPLEEVARRAEVSIGTLYNHFPARRDLIDAIFPVRLAALEQVADAALAEADPWKGFVLFVEGLFALQARDRGLNDVLARRYPASPELSGACHRGFVHLVEIIERARGAGLREDFEAQDMAPLMWAMSQVIRETADVAPDAWRRFLAFHLDGLRAGAAGPLPAGPLTEEQARGRPGEPAGSPGR</sequence>
<dbReference type="GO" id="GO:0003700">
    <property type="term" value="F:DNA-binding transcription factor activity"/>
    <property type="evidence" value="ECO:0007669"/>
    <property type="project" value="TreeGrafter"/>
</dbReference>
<evidence type="ECO:0000313" key="8">
    <source>
        <dbReference type="Proteomes" id="UP000432015"/>
    </source>
</evidence>
<evidence type="ECO:0000256" key="3">
    <source>
        <dbReference type="ARBA" id="ARBA00023163"/>
    </source>
</evidence>
<organism evidence="7 8">
    <name type="scientific">Actinomadura litoris</name>
    <dbReference type="NCBI Taxonomy" id="2678616"/>
    <lineage>
        <taxon>Bacteria</taxon>
        <taxon>Bacillati</taxon>
        <taxon>Actinomycetota</taxon>
        <taxon>Actinomycetes</taxon>
        <taxon>Streptosporangiales</taxon>
        <taxon>Thermomonosporaceae</taxon>
        <taxon>Actinomadura</taxon>
    </lineage>
</organism>
<dbReference type="GO" id="GO:0000976">
    <property type="term" value="F:transcription cis-regulatory region binding"/>
    <property type="evidence" value="ECO:0007669"/>
    <property type="project" value="TreeGrafter"/>
</dbReference>
<dbReference type="PANTHER" id="PTHR30055">
    <property type="entry name" value="HTH-TYPE TRANSCRIPTIONAL REGULATOR RUTR"/>
    <property type="match status" value="1"/>
</dbReference>
<gene>
    <name evidence="7" type="ORF">GNZ18_04520</name>
</gene>
<evidence type="ECO:0000259" key="6">
    <source>
        <dbReference type="PROSITE" id="PS50977"/>
    </source>
</evidence>
<dbReference type="InterPro" id="IPR001647">
    <property type="entry name" value="HTH_TetR"/>
</dbReference>
<dbReference type="InterPro" id="IPR049445">
    <property type="entry name" value="TetR_SbtR-like_C"/>
</dbReference>
<evidence type="ECO:0000256" key="4">
    <source>
        <dbReference type="PROSITE-ProRule" id="PRU00335"/>
    </source>
</evidence>
<proteinExistence type="predicted"/>